<dbReference type="EMBL" id="BAKI01000042">
    <property type="protein sequence ID" value="GAF37692.1"/>
    <property type="molecule type" value="Genomic_DNA"/>
</dbReference>
<name>X0PK72_9LACO</name>
<accession>X0PK72</accession>
<dbReference type="Proteomes" id="UP000019488">
    <property type="component" value="Unassembled WGS sequence"/>
</dbReference>
<evidence type="ECO:0000313" key="3">
    <source>
        <dbReference type="EMBL" id="KRM05495.1"/>
    </source>
</evidence>
<keyword evidence="5" id="KW-1185">Reference proteome</keyword>
<protein>
    <submittedName>
        <fullName evidence="2">Uncharacterized protein</fullName>
    </submittedName>
</protein>
<gene>
    <name evidence="3" type="ORF">FD41_GL000727</name>
    <name evidence="2" type="ORF">JCM14108_2748</name>
</gene>
<reference evidence="3 5" key="2">
    <citation type="journal article" date="2015" name="Genome Announc.">
        <title>Expanding the biotechnology potential of lactobacilli through comparative genomics of 213 strains and associated genera.</title>
        <authorList>
            <person name="Sun Z."/>
            <person name="Harris H.M."/>
            <person name="McCann A."/>
            <person name="Guo C."/>
            <person name="Argimon S."/>
            <person name="Zhang W."/>
            <person name="Yang X."/>
            <person name="Jeffery I.B."/>
            <person name="Cooney J.C."/>
            <person name="Kagawa T.F."/>
            <person name="Liu W."/>
            <person name="Song Y."/>
            <person name="Salvetti E."/>
            <person name="Wrobel A."/>
            <person name="Rasinkangas P."/>
            <person name="Parkhill J."/>
            <person name="Rea M.C."/>
            <person name="O'Sullivan O."/>
            <person name="Ritari J."/>
            <person name="Douillard F.P."/>
            <person name="Paul Ross R."/>
            <person name="Yang R."/>
            <person name="Briner A.E."/>
            <person name="Felis G.E."/>
            <person name="de Vos W.M."/>
            <person name="Barrangou R."/>
            <person name="Klaenhammer T.R."/>
            <person name="Caufield P.W."/>
            <person name="Cui Y."/>
            <person name="Zhang H."/>
            <person name="O'Toole P.W."/>
        </authorList>
    </citation>
    <scope>NUCLEOTIDE SEQUENCE [LARGE SCALE GENOMIC DNA]</scope>
    <source>
        <strain evidence="3 5">DSM 18382</strain>
    </source>
</reference>
<dbReference type="RefSeq" id="WP_156654960.1">
    <property type="nucleotide sequence ID" value="NZ_AZFY01000108.1"/>
</dbReference>
<dbReference type="PATRIC" id="fig|1423743.5.peg.740"/>
<keyword evidence="1" id="KW-0812">Transmembrane</keyword>
<feature type="transmembrane region" description="Helical" evidence="1">
    <location>
        <begin position="26"/>
        <end position="44"/>
    </location>
</feature>
<feature type="transmembrane region" description="Helical" evidence="1">
    <location>
        <begin position="5"/>
        <end position="20"/>
    </location>
</feature>
<evidence type="ECO:0000256" key="1">
    <source>
        <dbReference type="SAM" id="Phobius"/>
    </source>
</evidence>
<proteinExistence type="predicted"/>
<evidence type="ECO:0000313" key="5">
    <source>
        <dbReference type="Proteomes" id="UP000051966"/>
    </source>
</evidence>
<keyword evidence="1" id="KW-1133">Transmembrane helix</keyword>
<reference evidence="2" key="1">
    <citation type="journal article" date="2014" name="Genome Announc.">
        <title>Draft Genome Sequences of Two Lactobacillus Strains, L. farraginis JCM 14108T and L. composti JCM 14202T, Isolated from Compost of Distilled Shochu Residue.</title>
        <authorList>
            <person name="Yuki M."/>
            <person name="Oshima K."/>
            <person name="Suda W."/>
            <person name="Kitahara M."/>
            <person name="Kitamura K."/>
            <person name="Iida T."/>
            <person name="Hattori M."/>
            <person name="Ohkuma M."/>
        </authorList>
    </citation>
    <scope>NUCLEOTIDE SEQUENCE [LARGE SCALE GENOMIC DNA]</scope>
    <source>
        <strain evidence="2">JCM 14108</strain>
    </source>
</reference>
<evidence type="ECO:0000313" key="2">
    <source>
        <dbReference type="EMBL" id="GAF37692.1"/>
    </source>
</evidence>
<organism evidence="2 4">
    <name type="scientific">Lentilactobacillus farraginis DSM 18382 = JCM 14108</name>
    <dbReference type="NCBI Taxonomy" id="1423743"/>
    <lineage>
        <taxon>Bacteria</taxon>
        <taxon>Bacillati</taxon>
        <taxon>Bacillota</taxon>
        <taxon>Bacilli</taxon>
        <taxon>Lactobacillales</taxon>
        <taxon>Lactobacillaceae</taxon>
        <taxon>Lentilactobacillus</taxon>
    </lineage>
</organism>
<dbReference type="EMBL" id="AZFY01000108">
    <property type="protein sequence ID" value="KRM05495.1"/>
    <property type="molecule type" value="Genomic_DNA"/>
</dbReference>
<sequence length="56" mass="6839">MKKVVYPVTITLFFLAWFFLEYEKDYLPWILVMIIRFIFIYVVVKKASDYVEHKGS</sequence>
<dbReference type="Proteomes" id="UP000051966">
    <property type="component" value="Unassembled WGS sequence"/>
</dbReference>
<comment type="caution">
    <text evidence="2">The sequence shown here is derived from an EMBL/GenBank/DDBJ whole genome shotgun (WGS) entry which is preliminary data.</text>
</comment>
<evidence type="ECO:0000313" key="4">
    <source>
        <dbReference type="Proteomes" id="UP000019488"/>
    </source>
</evidence>
<keyword evidence="1" id="KW-0472">Membrane</keyword>
<dbReference type="AlphaFoldDB" id="X0PK72"/>